<organism evidence="5 6">
    <name type="scientific">Zootermopsis nevadensis</name>
    <name type="common">Dampwood termite</name>
    <dbReference type="NCBI Taxonomy" id="136037"/>
    <lineage>
        <taxon>Eukaryota</taxon>
        <taxon>Metazoa</taxon>
        <taxon>Ecdysozoa</taxon>
        <taxon>Arthropoda</taxon>
        <taxon>Hexapoda</taxon>
        <taxon>Insecta</taxon>
        <taxon>Pterygota</taxon>
        <taxon>Neoptera</taxon>
        <taxon>Polyneoptera</taxon>
        <taxon>Dictyoptera</taxon>
        <taxon>Blattodea</taxon>
        <taxon>Blattoidea</taxon>
        <taxon>Termitoidae</taxon>
        <taxon>Termopsidae</taxon>
        <taxon>Zootermopsis</taxon>
    </lineage>
</organism>
<evidence type="ECO:0000256" key="1">
    <source>
        <dbReference type="ARBA" id="ARBA00006499"/>
    </source>
</evidence>
<protein>
    <recommendedName>
        <fullName evidence="2">palmitoyl-protein hydrolase</fullName>
        <ecNumber evidence="2">3.1.2.22</ecNumber>
    </recommendedName>
</protein>
<evidence type="ECO:0000256" key="3">
    <source>
        <dbReference type="ARBA" id="ARBA00022801"/>
    </source>
</evidence>
<dbReference type="InParanoid" id="A0A067QMB2"/>
<dbReference type="eggNOG" id="KOG2112">
    <property type="taxonomic scope" value="Eukaryota"/>
</dbReference>
<evidence type="ECO:0000259" key="4">
    <source>
        <dbReference type="Pfam" id="PF02230"/>
    </source>
</evidence>
<accession>A0A067QMB2</accession>
<evidence type="ECO:0000313" key="5">
    <source>
        <dbReference type="EMBL" id="KDR10567.1"/>
    </source>
</evidence>
<dbReference type="Gene3D" id="3.40.50.1820">
    <property type="entry name" value="alpha/beta hydrolase"/>
    <property type="match status" value="1"/>
</dbReference>
<gene>
    <name evidence="5" type="ORF">L798_15276</name>
</gene>
<dbReference type="InterPro" id="IPR003140">
    <property type="entry name" value="PLipase/COase/thioEstase"/>
</dbReference>
<dbReference type="SUPFAM" id="SSF53474">
    <property type="entry name" value="alpha/beta-Hydrolases"/>
    <property type="match status" value="1"/>
</dbReference>
<sequence length="165" mass="18725">LSHVWFDRISISPNVPEHTETLETTGKDVTDFIRQEVVKTGIPESRIIVGGFSMGGALAMHIGFRLMSKVAGVFALSSFLSHTSSIYHSLKSMQREDIKTFPPLFMCHGDRDSLVPHEWGKNTFQTLKQLGVDGEFHTIPNALHEMKEKELLQLYEWINRCLPPM</sequence>
<dbReference type="EC" id="3.1.2.22" evidence="2"/>
<proteinExistence type="inferred from homology"/>
<dbReference type="Proteomes" id="UP000027135">
    <property type="component" value="Unassembled WGS sequence"/>
</dbReference>
<dbReference type="PANTHER" id="PTHR10655">
    <property type="entry name" value="LYSOPHOSPHOLIPASE-RELATED"/>
    <property type="match status" value="1"/>
</dbReference>
<reference evidence="5 6" key="1">
    <citation type="journal article" date="2014" name="Nat. Commun.">
        <title>Molecular traces of alternative social organization in a termite genome.</title>
        <authorList>
            <person name="Terrapon N."/>
            <person name="Li C."/>
            <person name="Robertson H.M."/>
            <person name="Ji L."/>
            <person name="Meng X."/>
            <person name="Booth W."/>
            <person name="Chen Z."/>
            <person name="Childers C.P."/>
            <person name="Glastad K.M."/>
            <person name="Gokhale K."/>
            <person name="Gowin J."/>
            <person name="Gronenberg W."/>
            <person name="Hermansen R.A."/>
            <person name="Hu H."/>
            <person name="Hunt B.G."/>
            <person name="Huylmans A.K."/>
            <person name="Khalil S.M."/>
            <person name="Mitchell R.D."/>
            <person name="Munoz-Torres M.C."/>
            <person name="Mustard J.A."/>
            <person name="Pan H."/>
            <person name="Reese J.T."/>
            <person name="Scharf M.E."/>
            <person name="Sun F."/>
            <person name="Vogel H."/>
            <person name="Xiao J."/>
            <person name="Yang W."/>
            <person name="Yang Z."/>
            <person name="Yang Z."/>
            <person name="Zhou J."/>
            <person name="Zhu J."/>
            <person name="Brent C.S."/>
            <person name="Elsik C.G."/>
            <person name="Goodisman M.A."/>
            <person name="Liberles D.A."/>
            <person name="Roe R.M."/>
            <person name="Vargo E.L."/>
            <person name="Vilcinskas A."/>
            <person name="Wang J."/>
            <person name="Bornberg-Bauer E."/>
            <person name="Korb J."/>
            <person name="Zhang G."/>
            <person name="Liebig J."/>
        </authorList>
    </citation>
    <scope>NUCLEOTIDE SEQUENCE [LARGE SCALE GENOMIC DNA]</scope>
    <source>
        <tissue evidence="5">Whole organism</tissue>
    </source>
</reference>
<name>A0A067QMB2_ZOONE</name>
<comment type="similarity">
    <text evidence="1">Belongs to the AB hydrolase superfamily. AB hydrolase 2 family.</text>
</comment>
<dbReference type="OMA" id="XGFSMGG"/>
<evidence type="ECO:0000256" key="2">
    <source>
        <dbReference type="ARBA" id="ARBA00012423"/>
    </source>
</evidence>
<feature type="non-terminal residue" evidence="5">
    <location>
        <position position="1"/>
    </location>
</feature>
<dbReference type="InterPro" id="IPR029058">
    <property type="entry name" value="AB_hydrolase_fold"/>
</dbReference>
<dbReference type="GO" id="GO:0052689">
    <property type="term" value="F:carboxylic ester hydrolase activity"/>
    <property type="evidence" value="ECO:0007669"/>
    <property type="project" value="TreeGrafter"/>
</dbReference>
<dbReference type="GO" id="GO:0005737">
    <property type="term" value="C:cytoplasm"/>
    <property type="evidence" value="ECO:0007669"/>
    <property type="project" value="TreeGrafter"/>
</dbReference>
<keyword evidence="3" id="KW-0378">Hydrolase</keyword>
<dbReference type="EMBL" id="KK853153">
    <property type="protein sequence ID" value="KDR10567.1"/>
    <property type="molecule type" value="Genomic_DNA"/>
</dbReference>
<dbReference type="InterPro" id="IPR050565">
    <property type="entry name" value="LYPA1-2/EST-like"/>
</dbReference>
<dbReference type="GO" id="GO:0008474">
    <property type="term" value="F:palmitoyl-(protein) hydrolase activity"/>
    <property type="evidence" value="ECO:0007669"/>
    <property type="project" value="UniProtKB-EC"/>
</dbReference>
<dbReference type="FunCoup" id="A0A067QMB2">
    <property type="interactions" value="468"/>
</dbReference>
<dbReference type="STRING" id="136037.A0A067QMB2"/>
<keyword evidence="6" id="KW-1185">Reference proteome</keyword>
<dbReference type="AlphaFoldDB" id="A0A067QMB2"/>
<feature type="domain" description="Phospholipase/carboxylesterase/thioesterase" evidence="4">
    <location>
        <begin position="4"/>
        <end position="161"/>
    </location>
</feature>
<dbReference type="Pfam" id="PF02230">
    <property type="entry name" value="Abhydrolase_2"/>
    <property type="match status" value="1"/>
</dbReference>
<dbReference type="PANTHER" id="PTHR10655:SF17">
    <property type="entry name" value="LYSOPHOSPHOLIPASE-LIKE PROTEIN 1"/>
    <property type="match status" value="1"/>
</dbReference>
<evidence type="ECO:0000313" key="6">
    <source>
        <dbReference type="Proteomes" id="UP000027135"/>
    </source>
</evidence>